<feature type="region of interest" description="Disordered" evidence="2">
    <location>
        <begin position="352"/>
        <end position="371"/>
    </location>
</feature>
<keyword evidence="1" id="KW-0175">Coiled coil</keyword>
<dbReference type="PANTHER" id="PTHR33414:SF1">
    <property type="entry name" value="PROTEIN PLASTID MOVEMENT IMPAIRED 1-RELATED 1"/>
    <property type="match status" value="1"/>
</dbReference>
<accession>A0AAV8SG09</accession>
<evidence type="ECO:0000313" key="5">
    <source>
        <dbReference type="Proteomes" id="UP001159364"/>
    </source>
</evidence>
<dbReference type="InterPro" id="IPR019448">
    <property type="entry name" value="NT-C2"/>
</dbReference>
<gene>
    <name evidence="4" type="ORF">K2173_016114</name>
</gene>
<dbReference type="Pfam" id="PF21745">
    <property type="entry name" value="PMI1_PMIR1-2_C"/>
    <property type="match status" value="1"/>
</dbReference>
<dbReference type="Proteomes" id="UP001159364">
    <property type="component" value="Linkage Group LG11"/>
</dbReference>
<reference evidence="4 5" key="1">
    <citation type="submission" date="2021-09" db="EMBL/GenBank/DDBJ databases">
        <title>Genomic insights and catalytic innovation underlie evolution of tropane alkaloids biosynthesis.</title>
        <authorList>
            <person name="Wang Y.-J."/>
            <person name="Tian T."/>
            <person name="Huang J.-P."/>
            <person name="Huang S.-X."/>
        </authorList>
    </citation>
    <scope>NUCLEOTIDE SEQUENCE [LARGE SCALE GENOMIC DNA]</scope>
    <source>
        <strain evidence="4">KIB-2018</strain>
        <tissue evidence="4">Leaf</tissue>
    </source>
</reference>
<evidence type="ECO:0000256" key="1">
    <source>
        <dbReference type="SAM" id="Coils"/>
    </source>
</evidence>
<feature type="domain" description="C2 NT-type" evidence="3">
    <location>
        <begin position="92"/>
        <end position="240"/>
    </location>
</feature>
<dbReference type="InterPro" id="IPR039614">
    <property type="entry name" value="PMI1-like"/>
</dbReference>
<organism evidence="4 5">
    <name type="scientific">Erythroxylum novogranatense</name>
    <dbReference type="NCBI Taxonomy" id="1862640"/>
    <lineage>
        <taxon>Eukaryota</taxon>
        <taxon>Viridiplantae</taxon>
        <taxon>Streptophyta</taxon>
        <taxon>Embryophyta</taxon>
        <taxon>Tracheophyta</taxon>
        <taxon>Spermatophyta</taxon>
        <taxon>Magnoliopsida</taxon>
        <taxon>eudicotyledons</taxon>
        <taxon>Gunneridae</taxon>
        <taxon>Pentapetalae</taxon>
        <taxon>rosids</taxon>
        <taxon>fabids</taxon>
        <taxon>Malpighiales</taxon>
        <taxon>Erythroxylaceae</taxon>
        <taxon>Erythroxylum</taxon>
    </lineage>
</organism>
<dbReference type="Pfam" id="PF10358">
    <property type="entry name" value="NT-C2"/>
    <property type="match status" value="1"/>
</dbReference>
<sequence>MSENMMFSKAESRKRVGGEDSGSQKLLKEIESISKALYLDKNPSRRPLPLPSNRPVLTGKTQLVDSKAKQRYGEEDALRKDKKSIWNWKPLKAFSRSRKFNCCFTLQVHSIEGLPARFDGASVCVHWKRRDGELVTRPVKVSEGIVEFEDKLLHTCAVHGSRSGPHHSAKYDAKHFLLYASVFGAPELDLGKHRVDLTRLLPLTLEELEEEKSSGNWTTSFRLSGEAKGAVMNVSFGYVVIEDGPVPSGKDQNVPQLLNLKQHSARVVKPVSTFRQHDGKSTLHNTGSLPSTLRKHLHSSSRSVEDVKDLHEVLPITRSELSIPVTSPPEKFDEDKLDSPVDFKSDVAVTAEHHHPIKPSSYPDCEPSQKSVEEGCKETDCSAIDKKIEGMESGKLEEVTMNASNLSPAEVTNDDVDFEEGSKIHLHDVESGKLEEVTMNASKLSPAEVTNDDVDFEEGSKIHRHDVENHGDDSQLVVHDCDIKGDVLFSKEILMKELESALSKVSKLESEMLDSSEETENCMELKADDIKNRSGRSLSLDHLTESVATEFLEMLGIEHSSIGLSSESEAESPREQLLKQFERDALDSGYSLFDFNLSNEGQGDVEYNEPSISIGGNLSTEFLEPSLDQSADECLMGTQSTSGKGKAKMLEDLETEALMREWGLNDEAFQCSPPKISDGFGSPIDLPPEEPLELPPLGEGLGPFLQTKDGGFLRSMNPSLFKKAKAGGSLIMQVSNPVVVPAAMGSGITDVLEHLASVGIEKLSMQANKLMPLEDITGKTMQQVAWEASTTLEEPERQSLLQHELEIAEDVSGGQKSTKARSSAARPNKMSSNPVGKRMDSEYVSLEDLAPLAMDKVELLSMEGLRIQSGMMDENTPSNINAQPMGEISALQGKNIDISGSLGLEGTAGLQLLDIKDGADDVDGLMGLSLTLGEWMRLDSGDLGDEDQISEKTSKILAAHHANSLDSIRGGSKGDRRRGKGCGKKCGLLGNNFTVALMVQLRDPLRNYEPVGTPMLALVQVERVFVPPKPKVYRNVSEVRNSNEEDDECESLVEVQKQTREEKALDEEGTPQFQITEVRVAGLKTETGKKVWGTTNQQQSGSRWLLANGMGKSNKLPFAKTNAAAASKSSTSLIAKVQPRDSLTAKVQTRDSLWSISSRARGTGSKWK</sequence>
<keyword evidence="5" id="KW-1185">Reference proteome</keyword>
<dbReference type="InterPro" id="IPR048972">
    <property type="entry name" value="PMI1_PMIR1-2_C"/>
</dbReference>
<dbReference type="PANTHER" id="PTHR33414">
    <property type="entry name" value="PROTEIN PLASTID MOVEMENT IMPAIRED 1-RELATED 1"/>
    <property type="match status" value="1"/>
</dbReference>
<protein>
    <recommendedName>
        <fullName evidence="3">C2 NT-type domain-containing protein</fullName>
    </recommendedName>
</protein>
<dbReference type="EMBL" id="JAIWQS010000011">
    <property type="protein sequence ID" value="KAJ8750933.1"/>
    <property type="molecule type" value="Genomic_DNA"/>
</dbReference>
<evidence type="ECO:0000313" key="4">
    <source>
        <dbReference type="EMBL" id="KAJ8750933.1"/>
    </source>
</evidence>
<name>A0AAV8SG09_9ROSI</name>
<dbReference type="PROSITE" id="PS51840">
    <property type="entry name" value="C2_NT"/>
    <property type="match status" value="1"/>
</dbReference>
<feature type="region of interest" description="Disordered" evidence="2">
    <location>
        <begin position="807"/>
        <end position="837"/>
    </location>
</feature>
<evidence type="ECO:0000256" key="2">
    <source>
        <dbReference type="SAM" id="MobiDB-lite"/>
    </source>
</evidence>
<feature type="coiled-coil region" evidence="1">
    <location>
        <begin position="491"/>
        <end position="518"/>
    </location>
</feature>
<feature type="region of interest" description="Disordered" evidence="2">
    <location>
        <begin position="1"/>
        <end position="23"/>
    </location>
</feature>
<comment type="caution">
    <text evidence="4">The sequence shown here is derived from an EMBL/GenBank/DDBJ whole genome shotgun (WGS) entry which is preliminary data.</text>
</comment>
<evidence type="ECO:0000259" key="3">
    <source>
        <dbReference type="PROSITE" id="PS51840"/>
    </source>
</evidence>
<proteinExistence type="predicted"/>
<dbReference type="AlphaFoldDB" id="A0AAV8SG09"/>